<feature type="non-terminal residue" evidence="1">
    <location>
        <position position="82"/>
    </location>
</feature>
<gene>
    <name evidence="1" type="ORF">rCG_24467</name>
</gene>
<organism evidence="1 2">
    <name type="scientific">Rattus norvegicus</name>
    <name type="common">Rat</name>
    <dbReference type="NCBI Taxonomy" id="10116"/>
    <lineage>
        <taxon>Eukaryota</taxon>
        <taxon>Metazoa</taxon>
        <taxon>Chordata</taxon>
        <taxon>Craniata</taxon>
        <taxon>Vertebrata</taxon>
        <taxon>Euteleostomi</taxon>
        <taxon>Mammalia</taxon>
        <taxon>Eutheria</taxon>
        <taxon>Euarchontoglires</taxon>
        <taxon>Glires</taxon>
        <taxon>Rodentia</taxon>
        <taxon>Myomorpha</taxon>
        <taxon>Muroidea</taxon>
        <taxon>Muridae</taxon>
        <taxon>Murinae</taxon>
        <taxon>Rattus</taxon>
    </lineage>
</organism>
<dbReference type="EMBL" id="CH474055">
    <property type="protein sequence ID" value="EDL76056.1"/>
    <property type="molecule type" value="Genomic_DNA"/>
</dbReference>
<dbReference type="AlphaFoldDB" id="A6KJA5"/>
<reference evidence="2" key="1">
    <citation type="submission" date="2005-09" db="EMBL/GenBank/DDBJ databases">
        <authorList>
            <person name="Mural R.J."/>
            <person name="Li P.W."/>
            <person name="Adams M.D."/>
            <person name="Amanatides P.G."/>
            <person name="Baden-Tillson H."/>
            <person name="Barnstead M."/>
            <person name="Chin S.H."/>
            <person name="Dew I."/>
            <person name="Evans C.A."/>
            <person name="Ferriera S."/>
            <person name="Flanigan M."/>
            <person name="Fosler C."/>
            <person name="Glodek A."/>
            <person name="Gu Z."/>
            <person name="Holt R.A."/>
            <person name="Jennings D."/>
            <person name="Kraft C.L."/>
            <person name="Lu F."/>
            <person name="Nguyen T."/>
            <person name="Nusskern D.R."/>
            <person name="Pfannkoch C.M."/>
            <person name="Sitter C."/>
            <person name="Sutton G.G."/>
            <person name="Venter J.C."/>
            <person name="Wang Z."/>
            <person name="Woodage T."/>
            <person name="Zheng X.H."/>
            <person name="Zhong F."/>
        </authorList>
    </citation>
    <scope>NUCLEOTIDE SEQUENCE [LARGE SCALE GENOMIC DNA]</scope>
    <source>
        <strain>BN</strain>
        <strain evidence="2">Sprague-Dawley</strain>
    </source>
</reference>
<evidence type="ECO:0000313" key="1">
    <source>
        <dbReference type="EMBL" id="EDL76056.1"/>
    </source>
</evidence>
<sequence>MFLHMSALVKHPFTCIHFRKTILHLFDPAKYHPTQLTFQRPLEFPLHFIFLTERKLCNKVDNLFKRTSLQNIFYFYKTYPKY</sequence>
<evidence type="ECO:0000313" key="2">
    <source>
        <dbReference type="Proteomes" id="UP000234681"/>
    </source>
</evidence>
<dbReference type="Proteomes" id="UP000234681">
    <property type="component" value="Chromosome 14"/>
</dbReference>
<proteinExistence type="predicted"/>
<accession>A6KJA5</accession>
<protein>
    <submittedName>
        <fullName evidence="1">RCG24467</fullName>
    </submittedName>
</protein>
<name>A6KJA5_RAT</name>